<comment type="caution">
    <text evidence="10">The sequence shown here is derived from an EMBL/GenBank/DDBJ whole genome shotgun (WGS) entry which is preliminary data.</text>
</comment>
<dbReference type="PANTHER" id="PTHR33375:SF8">
    <property type="entry name" value="NUCLEOID OCCLUSION PROTEIN"/>
    <property type="match status" value="1"/>
</dbReference>
<dbReference type="AlphaFoldDB" id="C0GI80"/>
<organism evidence="10 11">
    <name type="scientific">Dethiobacter alkaliphilus AHT 1</name>
    <dbReference type="NCBI Taxonomy" id="555088"/>
    <lineage>
        <taxon>Bacteria</taxon>
        <taxon>Bacillati</taxon>
        <taxon>Bacillota</taxon>
        <taxon>Dethiobacteria</taxon>
        <taxon>Dethiobacterales</taxon>
        <taxon>Dethiobacteraceae</taxon>
        <taxon>Dethiobacter</taxon>
    </lineage>
</organism>
<dbReference type="SUPFAM" id="SSF110849">
    <property type="entry name" value="ParB/Sulfiredoxin"/>
    <property type="match status" value="1"/>
</dbReference>
<dbReference type="eggNOG" id="COG1475">
    <property type="taxonomic scope" value="Bacteria"/>
</dbReference>
<dbReference type="GO" id="GO:0045881">
    <property type="term" value="P:positive regulation of sporulation resulting in formation of a cellular spore"/>
    <property type="evidence" value="ECO:0007669"/>
    <property type="project" value="TreeGrafter"/>
</dbReference>
<dbReference type="GO" id="GO:0007059">
    <property type="term" value="P:chromosome segregation"/>
    <property type="evidence" value="ECO:0007669"/>
    <property type="project" value="TreeGrafter"/>
</dbReference>
<keyword evidence="11" id="KW-1185">Reference proteome</keyword>
<comment type="similarity">
    <text evidence="2">Belongs to the ParB family.</text>
</comment>
<dbReference type="InterPro" id="IPR004437">
    <property type="entry name" value="ParB/RepB/Spo0J"/>
</dbReference>
<evidence type="ECO:0000256" key="7">
    <source>
        <dbReference type="ARBA" id="ARBA00023306"/>
    </source>
</evidence>
<dbReference type="PANTHER" id="PTHR33375">
    <property type="entry name" value="CHROMOSOME-PARTITIONING PROTEIN PARB-RELATED"/>
    <property type="match status" value="1"/>
</dbReference>
<evidence type="ECO:0000256" key="3">
    <source>
        <dbReference type="ARBA" id="ARBA00022490"/>
    </source>
</evidence>
<dbReference type="OrthoDB" id="9802051at2"/>
<feature type="coiled-coil region" evidence="8">
    <location>
        <begin position="94"/>
        <end position="128"/>
    </location>
</feature>
<dbReference type="Pfam" id="PF17762">
    <property type="entry name" value="HTH_ParB"/>
    <property type="match status" value="1"/>
</dbReference>
<evidence type="ECO:0000313" key="11">
    <source>
        <dbReference type="Proteomes" id="UP000006443"/>
    </source>
</evidence>
<dbReference type="InterPro" id="IPR003115">
    <property type="entry name" value="ParB_N"/>
</dbReference>
<dbReference type="FunFam" id="1.10.10.2830:FF:000001">
    <property type="entry name" value="Chromosome partitioning protein ParB"/>
    <property type="match status" value="1"/>
</dbReference>
<dbReference type="Proteomes" id="UP000006443">
    <property type="component" value="Unassembled WGS sequence"/>
</dbReference>
<dbReference type="InterPro" id="IPR041468">
    <property type="entry name" value="HTH_ParB/Spo0J"/>
</dbReference>
<evidence type="ECO:0000313" key="10">
    <source>
        <dbReference type="EMBL" id="EEG76928.1"/>
    </source>
</evidence>
<dbReference type="Gene3D" id="3.90.1530.30">
    <property type="match status" value="1"/>
</dbReference>
<dbReference type="EMBL" id="ACJM01000011">
    <property type="protein sequence ID" value="EEG76928.1"/>
    <property type="molecule type" value="Genomic_DNA"/>
</dbReference>
<dbReference type="RefSeq" id="WP_008517362.1">
    <property type="nucleotide sequence ID" value="NZ_ACJM01000011.1"/>
</dbReference>
<feature type="domain" description="ParB-like N-terminal" evidence="9">
    <location>
        <begin position="22"/>
        <end position="111"/>
    </location>
</feature>
<proteinExistence type="inferred from homology"/>
<dbReference type="Pfam" id="PF02195">
    <property type="entry name" value="ParB_N"/>
    <property type="match status" value="1"/>
</dbReference>
<reference evidence="10 11" key="1">
    <citation type="submission" date="2009-02" db="EMBL/GenBank/DDBJ databases">
        <title>Sequencing of the draft genome and assembly of Dethiobacter alkaliphilus AHT 1.</title>
        <authorList>
            <consortium name="US DOE Joint Genome Institute (JGI-PGF)"/>
            <person name="Lucas S."/>
            <person name="Copeland A."/>
            <person name="Lapidus A."/>
            <person name="Glavina del Rio T."/>
            <person name="Dalin E."/>
            <person name="Tice H."/>
            <person name="Bruce D."/>
            <person name="Goodwin L."/>
            <person name="Pitluck S."/>
            <person name="Larimer F."/>
            <person name="Land M.L."/>
            <person name="Hauser L."/>
            <person name="Muyzer G."/>
        </authorList>
    </citation>
    <scope>NUCLEOTIDE SEQUENCE [LARGE SCALE GENOMIC DNA]</scope>
    <source>
        <strain evidence="10 11">AHT 1</strain>
    </source>
</reference>
<name>C0GI80_DETAL</name>
<dbReference type="InterPro" id="IPR023705">
    <property type="entry name" value="Nucleoid_occlusion_protein"/>
</dbReference>
<dbReference type="GO" id="GO:0003677">
    <property type="term" value="F:DNA binding"/>
    <property type="evidence" value="ECO:0007669"/>
    <property type="project" value="UniProtKB-KW"/>
</dbReference>
<keyword evidence="3" id="KW-0963">Cytoplasm</keyword>
<dbReference type="Gene3D" id="1.10.10.2830">
    <property type="match status" value="1"/>
</dbReference>
<gene>
    <name evidence="10" type="ORF">DealDRAFT_2189</name>
</gene>
<dbReference type="GO" id="GO:0000917">
    <property type="term" value="P:division septum assembly"/>
    <property type="evidence" value="ECO:0007669"/>
    <property type="project" value="UniProtKB-KW"/>
</dbReference>
<evidence type="ECO:0000256" key="8">
    <source>
        <dbReference type="SAM" id="Coils"/>
    </source>
</evidence>
<accession>C0GI80</accession>
<dbReference type="FunFam" id="3.90.1530.30:FF:000001">
    <property type="entry name" value="Chromosome partitioning protein ParB"/>
    <property type="match status" value="1"/>
</dbReference>
<protein>
    <submittedName>
        <fullName evidence="10">ParB-like partition protein</fullName>
    </submittedName>
</protein>
<dbReference type="SMART" id="SM00470">
    <property type="entry name" value="ParB"/>
    <property type="match status" value="1"/>
</dbReference>
<dbReference type="GO" id="GO:0009295">
    <property type="term" value="C:nucleoid"/>
    <property type="evidence" value="ECO:0007669"/>
    <property type="project" value="UniProtKB-SubCell"/>
</dbReference>
<evidence type="ECO:0000256" key="6">
    <source>
        <dbReference type="ARBA" id="ARBA00023210"/>
    </source>
</evidence>
<sequence length="299" mass="33973">MAEELKTLMEIEETQFDQEQIQYIAIANIRPNPYQPRKNIEEEKIYELAQSIKTYGLLQPVIARKSATGYELVAGHRRLLACKKLGWAEVPAIVRELSNSAMATVALIENLQRENLSFLEEAQGYESLIREFKLTQEVLAQRLGKSQSTIANKLRILKLPREVKEKLQIQELTERHARALLKLPGEEDQLKILQEVCNLRYTVQQTEKRVADYLSNLEPTAVKERKKVIIRDIRIFLNTVRQAVSILEAGGLNARLQENDLGDSIEVTIRLPKNKKNSAQAVKSTSVAAAVQRPLLPGQ</sequence>
<evidence type="ECO:0000259" key="9">
    <source>
        <dbReference type="SMART" id="SM00470"/>
    </source>
</evidence>
<keyword evidence="8" id="KW-0175">Coiled coil</keyword>
<evidence type="ECO:0000256" key="1">
    <source>
        <dbReference type="ARBA" id="ARBA00004453"/>
    </source>
</evidence>
<keyword evidence="6" id="KW-0717">Septation</keyword>
<dbReference type="GO" id="GO:0005694">
    <property type="term" value="C:chromosome"/>
    <property type="evidence" value="ECO:0007669"/>
    <property type="project" value="TreeGrafter"/>
</dbReference>
<dbReference type="NCBIfam" id="TIGR00180">
    <property type="entry name" value="parB_part"/>
    <property type="match status" value="1"/>
</dbReference>
<keyword evidence="5" id="KW-0238">DNA-binding</keyword>
<evidence type="ECO:0000256" key="4">
    <source>
        <dbReference type="ARBA" id="ARBA00022618"/>
    </source>
</evidence>
<dbReference type="CDD" id="cd16393">
    <property type="entry name" value="SPO0J_N"/>
    <property type="match status" value="1"/>
</dbReference>
<keyword evidence="7" id="KW-0131">Cell cycle</keyword>
<evidence type="ECO:0000256" key="2">
    <source>
        <dbReference type="ARBA" id="ARBA00006295"/>
    </source>
</evidence>
<dbReference type="STRING" id="555088.DealDRAFT_2189"/>
<keyword evidence="4" id="KW-0132">Cell division</keyword>
<dbReference type="InterPro" id="IPR036086">
    <property type="entry name" value="ParB/Sulfiredoxin_sf"/>
</dbReference>
<comment type="subcellular location">
    <subcellularLocation>
        <location evidence="1">Cytoplasm</location>
        <location evidence="1">Nucleoid</location>
    </subcellularLocation>
</comment>
<evidence type="ECO:0000256" key="5">
    <source>
        <dbReference type="ARBA" id="ARBA00023125"/>
    </source>
</evidence>
<dbReference type="NCBIfam" id="TIGR04285">
    <property type="entry name" value="nucleoid_noc"/>
    <property type="match status" value="1"/>
</dbReference>
<dbReference type="InterPro" id="IPR050336">
    <property type="entry name" value="Chromosome_partition/occlusion"/>
</dbReference>